<dbReference type="AlphaFoldDB" id="A0A699YQY0"/>
<dbReference type="SMART" id="SM00717">
    <property type="entry name" value="SANT"/>
    <property type="match status" value="1"/>
</dbReference>
<dbReference type="PANTHER" id="PTHR47997:SF75">
    <property type="entry name" value="MYB DOMAIN PROTEIN 55"/>
    <property type="match status" value="1"/>
</dbReference>
<feature type="domain" description="Myb-like" evidence="7">
    <location>
        <begin position="1"/>
        <end position="48"/>
    </location>
</feature>
<keyword evidence="10" id="KW-1185">Reference proteome</keyword>
<dbReference type="InterPro" id="IPR009057">
    <property type="entry name" value="Homeodomain-like_sf"/>
</dbReference>
<organism evidence="9 10">
    <name type="scientific">Haematococcus lacustris</name>
    <name type="common">Green alga</name>
    <name type="synonym">Haematococcus pluvialis</name>
    <dbReference type="NCBI Taxonomy" id="44745"/>
    <lineage>
        <taxon>Eukaryota</taxon>
        <taxon>Viridiplantae</taxon>
        <taxon>Chlorophyta</taxon>
        <taxon>core chlorophytes</taxon>
        <taxon>Chlorophyceae</taxon>
        <taxon>CS clade</taxon>
        <taxon>Chlamydomonadales</taxon>
        <taxon>Haematococcaceae</taxon>
        <taxon>Haematococcus</taxon>
    </lineage>
</organism>
<dbReference type="Proteomes" id="UP000485058">
    <property type="component" value="Unassembled WGS sequence"/>
</dbReference>
<dbReference type="Gene3D" id="1.10.10.60">
    <property type="entry name" value="Homeodomain-like"/>
    <property type="match status" value="1"/>
</dbReference>
<comment type="subcellular location">
    <subcellularLocation>
        <location evidence="1">Nucleus</location>
    </subcellularLocation>
</comment>
<feature type="domain" description="HTH myb-type" evidence="8">
    <location>
        <begin position="1"/>
        <end position="52"/>
    </location>
</feature>
<dbReference type="PROSITE" id="PS51294">
    <property type="entry name" value="HTH_MYB"/>
    <property type="match status" value="1"/>
</dbReference>
<evidence type="ECO:0000256" key="5">
    <source>
        <dbReference type="ARBA" id="ARBA00023163"/>
    </source>
</evidence>
<evidence type="ECO:0000256" key="2">
    <source>
        <dbReference type="ARBA" id="ARBA00022737"/>
    </source>
</evidence>
<evidence type="ECO:0000259" key="7">
    <source>
        <dbReference type="PROSITE" id="PS50090"/>
    </source>
</evidence>
<reference evidence="9 10" key="1">
    <citation type="submission" date="2020-02" db="EMBL/GenBank/DDBJ databases">
        <title>Draft genome sequence of Haematococcus lacustris strain NIES-144.</title>
        <authorList>
            <person name="Morimoto D."/>
            <person name="Nakagawa S."/>
            <person name="Yoshida T."/>
            <person name="Sawayama S."/>
        </authorList>
    </citation>
    <scope>NUCLEOTIDE SEQUENCE [LARGE SCALE GENOMIC DNA]</scope>
    <source>
        <strain evidence="9 10">NIES-144</strain>
    </source>
</reference>
<comment type="caution">
    <text evidence="9">The sequence shown here is derived from an EMBL/GenBank/DDBJ whole genome shotgun (WGS) entry which is preliminary data.</text>
</comment>
<dbReference type="PROSITE" id="PS50090">
    <property type="entry name" value="MYB_LIKE"/>
    <property type="match status" value="1"/>
</dbReference>
<evidence type="ECO:0000313" key="9">
    <source>
        <dbReference type="EMBL" id="GFH12021.1"/>
    </source>
</evidence>
<keyword evidence="2" id="KW-0677">Repeat</keyword>
<dbReference type="GO" id="GO:0003677">
    <property type="term" value="F:DNA binding"/>
    <property type="evidence" value="ECO:0007669"/>
    <property type="project" value="UniProtKB-KW"/>
</dbReference>
<evidence type="ECO:0000256" key="4">
    <source>
        <dbReference type="ARBA" id="ARBA00023125"/>
    </source>
</evidence>
<dbReference type="GO" id="GO:0005634">
    <property type="term" value="C:nucleus"/>
    <property type="evidence" value="ECO:0007669"/>
    <property type="project" value="UniProtKB-SubCell"/>
</dbReference>
<dbReference type="PANTHER" id="PTHR47997">
    <property type="entry name" value="MYB DOMAIN PROTEIN 55"/>
    <property type="match status" value="1"/>
</dbReference>
<dbReference type="CDD" id="cd00167">
    <property type="entry name" value="SANT"/>
    <property type="match status" value="1"/>
</dbReference>
<dbReference type="SUPFAM" id="SSF46689">
    <property type="entry name" value="Homeodomain-like"/>
    <property type="match status" value="1"/>
</dbReference>
<dbReference type="SMR" id="A0A699YQY0"/>
<dbReference type="Pfam" id="PF00249">
    <property type="entry name" value="Myb_DNA-binding"/>
    <property type="match status" value="1"/>
</dbReference>
<accession>A0A699YQY0</accession>
<name>A0A699YQY0_HAELA</name>
<gene>
    <name evidence="9" type="ORF">HaLaN_07639</name>
</gene>
<proteinExistence type="predicted"/>
<keyword evidence="4" id="KW-0238">DNA-binding</keyword>
<protein>
    <submittedName>
        <fullName evidence="9">Transcription factor MYB98</fullName>
    </submittedName>
</protein>
<evidence type="ECO:0000256" key="3">
    <source>
        <dbReference type="ARBA" id="ARBA00023015"/>
    </source>
</evidence>
<dbReference type="InterPro" id="IPR051953">
    <property type="entry name" value="Plant_SW-associated_TFs"/>
</dbReference>
<evidence type="ECO:0000259" key="8">
    <source>
        <dbReference type="PROSITE" id="PS51294"/>
    </source>
</evidence>
<sequence>MKKGKWTQVEEYLIAQGHSRLGSQWCKISSMVPGRTDNAVKNFYNATSRSKALSRPESILWLYISRVRAGLTAAAAFSEALEVWKAHASISTAPCASTAPWPSTLSLHCSRTL</sequence>
<keyword evidence="3" id="KW-0805">Transcription regulation</keyword>
<keyword evidence="5" id="KW-0804">Transcription</keyword>
<evidence type="ECO:0000256" key="1">
    <source>
        <dbReference type="ARBA" id="ARBA00004123"/>
    </source>
</evidence>
<evidence type="ECO:0000256" key="6">
    <source>
        <dbReference type="ARBA" id="ARBA00023242"/>
    </source>
</evidence>
<dbReference type="InterPro" id="IPR017930">
    <property type="entry name" value="Myb_dom"/>
</dbReference>
<evidence type="ECO:0000313" key="10">
    <source>
        <dbReference type="Proteomes" id="UP000485058"/>
    </source>
</evidence>
<dbReference type="InterPro" id="IPR001005">
    <property type="entry name" value="SANT/Myb"/>
</dbReference>
<dbReference type="EMBL" id="BLLF01000460">
    <property type="protein sequence ID" value="GFH12021.1"/>
    <property type="molecule type" value="Genomic_DNA"/>
</dbReference>
<keyword evidence="6" id="KW-0539">Nucleus</keyword>